<gene>
    <name evidence="14" type="ORF">KS2013_249</name>
</gene>
<evidence type="ECO:0000256" key="8">
    <source>
        <dbReference type="ARBA" id="ARBA00022723"/>
    </source>
</evidence>
<evidence type="ECO:0000256" key="5">
    <source>
        <dbReference type="ARBA" id="ARBA00012458"/>
    </source>
</evidence>
<protein>
    <recommendedName>
        <fullName evidence="6 12">Dihydropteroate synthase</fullName>
        <shortName evidence="12">DHPS</shortName>
        <ecNumber evidence="5 12">2.5.1.15</ecNumber>
    </recommendedName>
    <alternativeName>
        <fullName evidence="11 12">Dihydropteroate pyrophosphorylase</fullName>
    </alternativeName>
</protein>
<organism evidence="14 15">
    <name type="scientific">Kangiella sediminilitoris</name>
    <dbReference type="NCBI Taxonomy" id="1144748"/>
    <lineage>
        <taxon>Bacteria</taxon>
        <taxon>Pseudomonadati</taxon>
        <taxon>Pseudomonadota</taxon>
        <taxon>Gammaproteobacteria</taxon>
        <taxon>Kangiellales</taxon>
        <taxon>Kangiellaceae</taxon>
        <taxon>Kangiella</taxon>
    </lineage>
</organism>
<evidence type="ECO:0000256" key="6">
    <source>
        <dbReference type="ARBA" id="ARBA00016919"/>
    </source>
</evidence>
<keyword evidence="15" id="KW-1185">Reference proteome</keyword>
<dbReference type="PATRIC" id="fig|1144748.3.peg.254"/>
<dbReference type="GO" id="GO:0046872">
    <property type="term" value="F:metal ion binding"/>
    <property type="evidence" value="ECO:0007669"/>
    <property type="project" value="UniProtKB-KW"/>
</dbReference>
<keyword evidence="9 12" id="KW-0460">Magnesium</keyword>
<dbReference type="AlphaFoldDB" id="A0A1B3B855"/>
<comment type="pathway">
    <text evidence="3 12">Cofactor biosynthesis; tetrahydrofolate biosynthesis; 7,8-dihydrofolate from 2-amino-4-hydroxy-6-hydroxymethyl-7,8-dihydropteridine diphosphate and 4-aminobenzoate: step 1/2.</text>
</comment>
<evidence type="ECO:0000259" key="13">
    <source>
        <dbReference type="PROSITE" id="PS50972"/>
    </source>
</evidence>
<dbReference type="InterPro" id="IPR000489">
    <property type="entry name" value="Pterin-binding_dom"/>
</dbReference>
<comment type="similarity">
    <text evidence="4 12">Belongs to the DHPS family.</text>
</comment>
<dbReference type="SUPFAM" id="SSF51717">
    <property type="entry name" value="Dihydropteroate synthetase-like"/>
    <property type="match status" value="1"/>
</dbReference>
<dbReference type="InterPro" id="IPR045031">
    <property type="entry name" value="DHP_synth-like"/>
</dbReference>
<dbReference type="GO" id="GO:0046656">
    <property type="term" value="P:folic acid biosynthetic process"/>
    <property type="evidence" value="ECO:0007669"/>
    <property type="project" value="UniProtKB-KW"/>
</dbReference>
<dbReference type="GO" id="GO:0004156">
    <property type="term" value="F:dihydropteroate synthase activity"/>
    <property type="evidence" value="ECO:0007669"/>
    <property type="project" value="UniProtKB-EC"/>
</dbReference>
<keyword evidence="8 12" id="KW-0479">Metal-binding</keyword>
<dbReference type="OrthoDB" id="9811744at2"/>
<dbReference type="STRING" id="1144748.KS2013_249"/>
<reference evidence="15" key="1">
    <citation type="submission" date="2015-08" db="EMBL/GenBank/DDBJ databases">
        <authorList>
            <person name="Kim K.M."/>
        </authorList>
    </citation>
    <scope>NUCLEOTIDE SEQUENCE [LARGE SCALE GENOMIC DNA]</scope>
    <source>
        <strain evidence="15">KCTC 23892</strain>
    </source>
</reference>
<evidence type="ECO:0000256" key="4">
    <source>
        <dbReference type="ARBA" id="ARBA00009503"/>
    </source>
</evidence>
<dbReference type="GO" id="GO:0046654">
    <property type="term" value="P:tetrahydrofolate biosynthetic process"/>
    <property type="evidence" value="ECO:0007669"/>
    <property type="project" value="UniProtKB-UniPathway"/>
</dbReference>
<dbReference type="Gene3D" id="3.20.20.20">
    <property type="entry name" value="Dihydropteroate synthase-like"/>
    <property type="match status" value="1"/>
</dbReference>
<name>A0A1B3B855_9GAMM</name>
<dbReference type="PROSITE" id="PS50972">
    <property type="entry name" value="PTERIN_BINDING"/>
    <property type="match status" value="1"/>
</dbReference>
<evidence type="ECO:0000313" key="15">
    <source>
        <dbReference type="Proteomes" id="UP000094147"/>
    </source>
</evidence>
<evidence type="ECO:0000256" key="3">
    <source>
        <dbReference type="ARBA" id="ARBA00004763"/>
    </source>
</evidence>
<evidence type="ECO:0000256" key="12">
    <source>
        <dbReference type="RuleBase" id="RU361205"/>
    </source>
</evidence>
<evidence type="ECO:0000256" key="11">
    <source>
        <dbReference type="ARBA" id="ARBA00030193"/>
    </source>
</evidence>
<evidence type="ECO:0000256" key="1">
    <source>
        <dbReference type="ARBA" id="ARBA00000012"/>
    </source>
</evidence>
<comment type="cofactor">
    <cofactor evidence="2 12">
        <name>Mg(2+)</name>
        <dbReference type="ChEBI" id="CHEBI:18420"/>
    </cofactor>
</comment>
<dbReference type="FunFam" id="3.20.20.20:FF:000006">
    <property type="entry name" value="Dihydropteroate synthase"/>
    <property type="match status" value="1"/>
</dbReference>
<dbReference type="PANTHER" id="PTHR20941:SF1">
    <property type="entry name" value="FOLIC ACID SYNTHESIS PROTEIN FOL1"/>
    <property type="match status" value="1"/>
</dbReference>
<comment type="function">
    <text evidence="12">Catalyzes the condensation of para-aminobenzoate (pABA) with 6-hydroxymethyl-7,8-dihydropterin diphosphate (DHPt-PP) to form 7,8-dihydropteroate (H2Pte), the immediate precursor of folate derivatives.</text>
</comment>
<feature type="domain" description="Pterin-binding" evidence="13">
    <location>
        <begin position="13"/>
        <end position="264"/>
    </location>
</feature>
<evidence type="ECO:0000256" key="2">
    <source>
        <dbReference type="ARBA" id="ARBA00001946"/>
    </source>
</evidence>
<dbReference type="InterPro" id="IPR006390">
    <property type="entry name" value="DHP_synth_dom"/>
</dbReference>
<dbReference type="PANTHER" id="PTHR20941">
    <property type="entry name" value="FOLATE SYNTHESIS PROTEINS"/>
    <property type="match status" value="1"/>
</dbReference>
<dbReference type="PROSITE" id="PS00792">
    <property type="entry name" value="DHPS_1"/>
    <property type="match status" value="1"/>
</dbReference>
<dbReference type="PROSITE" id="PS00793">
    <property type="entry name" value="DHPS_2"/>
    <property type="match status" value="1"/>
</dbReference>
<dbReference type="Pfam" id="PF00809">
    <property type="entry name" value="Pterin_bind"/>
    <property type="match status" value="1"/>
</dbReference>
<dbReference type="InterPro" id="IPR011005">
    <property type="entry name" value="Dihydropteroate_synth-like_sf"/>
</dbReference>
<dbReference type="EMBL" id="CP012418">
    <property type="protein sequence ID" value="AOE48977.1"/>
    <property type="molecule type" value="Genomic_DNA"/>
</dbReference>
<comment type="catalytic activity">
    <reaction evidence="1">
        <text>(7,8-dihydropterin-6-yl)methyl diphosphate + 4-aminobenzoate = 7,8-dihydropteroate + diphosphate</text>
        <dbReference type="Rhea" id="RHEA:19949"/>
        <dbReference type="ChEBI" id="CHEBI:17836"/>
        <dbReference type="ChEBI" id="CHEBI:17839"/>
        <dbReference type="ChEBI" id="CHEBI:33019"/>
        <dbReference type="ChEBI" id="CHEBI:72950"/>
        <dbReference type="EC" id="2.5.1.15"/>
    </reaction>
</comment>
<dbReference type="CDD" id="cd00739">
    <property type="entry name" value="DHPS"/>
    <property type="match status" value="1"/>
</dbReference>
<proteinExistence type="inferred from homology"/>
<dbReference type="KEGG" id="ksd:KS2013_249"/>
<dbReference type="RefSeq" id="WP_068988618.1">
    <property type="nucleotide sequence ID" value="NZ_CP012418.1"/>
</dbReference>
<keyword evidence="7 12" id="KW-0808">Transferase</keyword>
<sequence length="272" mass="29894">MKTLELLLSQNRPLVMGILNTTPDSFSDGGKFLKQGDAIKQIERMLKCGADIIDIGGESTRPGAAEVPEQEEIERVMPLVEAANKMGAVVSVDTSKASVMKEALAQGVELINDVRALQEEGAIEVVANSRAHVCLMHMQGSPRTMQQNPTYEDVTNEVKDMLRQRIAVCTKHGIEAKRIIIDPGFGFGKTLQHNCQLMHLLDELKELECPILVGVSRKRMIGDILDREVDDRIIGSVVAAAYAAQKGAKILRVHDVDETVQAIKIVQAFEKQ</sequence>
<evidence type="ECO:0000256" key="10">
    <source>
        <dbReference type="ARBA" id="ARBA00022909"/>
    </source>
</evidence>
<dbReference type="GO" id="GO:0005829">
    <property type="term" value="C:cytosol"/>
    <property type="evidence" value="ECO:0007669"/>
    <property type="project" value="TreeGrafter"/>
</dbReference>
<dbReference type="Proteomes" id="UP000094147">
    <property type="component" value="Chromosome"/>
</dbReference>
<evidence type="ECO:0000256" key="7">
    <source>
        <dbReference type="ARBA" id="ARBA00022679"/>
    </source>
</evidence>
<accession>A0A1B3B855</accession>
<dbReference type="NCBIfam" id="TIGR01496">
    <property type="entry name" value="DHPS"/>
    <property type="match status" value="1"/>
</dbReference>
<evidence type="ECO:0000313" key="14">
    <source>
        <dbReference type="EMBL" id="AOE48977.1"/>
    </source>
</evidence>
<dbReference type="EC" id="2.5.1.15" evidence="5 12"/>
<evidence type="ECO:0000256" key="9">
    <source>
        <dbReference type="ARBA" id="ARBA00022842"/>
    </source>
</evidence>
<keyword evidence="10 12" id="KW-0289">Folate biosynthesis</keyword>
<dbReference type="UniPathway" id="UPA00077">
    <property type="reaction ID" value="UER00156"/>
</dbReference>